<dbReference type="Proteomes" id="UP000252707">
    <property type="component" value="Unassembled WGS sequence"/>
</dbReference>
<name>A0A369CFX7_9GAMM</name>
<evidence type="ECO:0000313" key="2">
    <source>
        <dbReference type="Proteomes" id="UP000252707"/>
    </source>
</evidence>
<organism evidence="1 2">
    <name type="scientific">Thioalbus denitrificans</name>
    <dbReference type="NCBI Taxonomy" id="547122"/>
    <lineage>
        <taxon>Bacteria</taxon>
        <taxon>Pseudomonadati</taxon>
        <taxon>Pseudomonadota</taxon>
        <taxon>Gammaproteobacteria</taxon>
        <taxon>Chromatiales</taxon>
        <taxon>Ectothiorhodospiraceae</taxon>
        <taxon>Thioalbus</taxon>
    </lineage>
</organism>
<dbReference type="RefSeq" id="WP_114277855.1">
    <property type="nucleotide sequence ID" value="NZ_QPJY01000001.1"/>
</dbReference>
<proteinExistence type="predicted"/>
<evidence type="ECO:0000313" key="1">
    <source>
        <dbReference type="EMBL" id="RCX32960.1"/>
    </source>
</evidence>
<dbReference type="OrthoDB" id="6706661at2"/>
<dbReference type="AlphaFoldDB" id="A0A369CFX7"/>
<reference evidence="1 2" key="1">
    <citation type="submission" date="2018-07" db="EMBL/GenBank/DDBJ databases">
        <title>Genomic Encyclopedia of Type Strains, Phase IV (KMG-IV): sequencing the most valuable type-strain genomes for metagenomic binning, comparative biology and taxonomic classification.</title>
        <authorList>
            <person name="Goeker M."/>
        </authorList>
    </citation>
    <scope>NUCLEOTIDE SEQUENCE [LARGE SCALE GENOMIC DNA]</scope>
    <source>
        <strain evidence="1 2">DSM 26407</strain>
    </source>
</reference>
<comment type="caution">
    <text evidence="1">The sequence shown here is derived from an EMBL/GenBank/DDBJ whole genome shotgun (WGS) entry which is preliminary data.</text>
</comment>
<sequence length="205" mass="22471">MTPGRWLLVWAVVAFGAFQWWQGRPVATAAGVLVPAEPRQAPMAEASAFRHGDYTVQPLASFAAEARVLSRERYWLGREAALAPVDLLLGWGPLSDSSVLGRLSFSQSNRFGYWSARELPVAERTIVTHSANMHLIPADGEVERRIKDVRPGEVVSLRGYLVRVEAADGWRWQSSLSREDSGAGACELVWVESFRVLPAGRAAGG</sequence>
<protein>
    <submittedName>
        <fullName evidence="1">Uncharacterized protein</fullName>
    </submittedName>
</protein>
<dbReference type="EMBL" id="QPJY01000001">
    <property type="protein sequence ID" value="RCX32960.1"/>
    <property type="molecule type" value="Genomic_DNA"/>
</dbReference>
<accession>A0A369CFX7</accession>
<keyword evidence="2" id="KW-1185">Reference proteome</keyword>
<gene>
    <name evidence="1" type="ORF">DFQ59_101258</name>
</gene>